<dbReference type="Pfam" id="PF00395">
    <property type="entry name" value="SLH"/>
    <property type="match status" value="3"/>
</dbReference>
<dbReference type="InterPro" id="IPR008964">
    <property type="entry name" value="Invasin/intimin_cell_adhesion"/>
</dbReference>
<comment type="caution">
    <text evidence="4">The sequence shown here is derived from an EMBL/GenBank/DDBJ whole genome shotgun (WGS) entry which is preliminary data.</text>
</comment>
<dbReference type="OrthoDB" id="1907437at2"/>
<gene>
    <name evidence="4" type="ORF">DFP98_12074</name>
</gene>
<keyword evidence="2" id="KW-0732">Signal</keyword>
<evidence type="ECO:0000256" key="2">
    <source>
        <dbReference type="SAM" id="SignalP"/>
    </source>
</evidence>
<dbReference type="RefSeq" id="WP_116062990.1">
    <property type="nucleotide sequence ID" value="NZ_QRDZ01000020.1"/>
</dbReference>
<evidence type="ECO:0000313" key="4">
    <source>
        <dbReference type="EMBL" id="RED65325.1"/>
    </source>
</evidence>
<reference evidence="4 5" key="1">
    <citation type="submission" date="2018-07" db="EMBL/GenBank/DDBJ databases">
        <title>Genomic Encyclopedia of Type Strains, Phase III (KMG-III): the genomes of soil and plant-associated and newly described type strains.</title>
        <authorList>
            <person name="Whitman W."/>
        </authorList>
    </citation>
    <scope>NUCLEOTIDE SEQUENCE [LARGE SCALE GENOMIC DNA]</scope>
    <source>
        <strain evidence="4 5">CECT 7287</strain>
    </source>
</reference>
<sequence>MKLFIPFQRFVACLLVFAMVATSFTTAAFATTQGEGRGADYNAELLRLLTEEYGADQAPAMLETLQKLGLADTNGQLLNYSILLNGQVYTLEEMKQLLADVSVDLTQTAEVDGEPITLAALKEMIAIEERLSSLLPAGEEGGAGISPEHLDSLDSFLAQIEEDGGLNFVDENGNSLSEPTTSSQRMMPFANPAVNYEDTVYVTVTKYVIVDKDPKITFQLNKAQNVAVSFDYEQIAGTQGSVPGPTNPTGTVTFSPGETTKEVTFATRTVNDSAIWSFSCRRMVGNPARPVDCTEAEKQPDQFRDQVWAGYARADYLHFHHFKNLDYMDFNFSNGTTKHFTHSYNGGAYLAFASKTGNDGGNGGIATIPNFFEYAMRNGVHSRYIGLNSILRASSTSGFYTTGQILPIQILFSQPVIHSSPSGYDFQPRLMLDNNLIAQPALVVPAVRQQYGWGAMSYRYDYQAVLDKSTVAAYRQTTQSGETYTGLNVKQSDGESAPNYYVISDDDYQHQEPTQYLQDRNGLMSWNKDYTNAPNIELDYARSDVFGSIALDKSSYLIGDTATVTVNLVTGDNQEDWLIDGATVPEEIAKRVKVSLGDRSVGVIDLDWKTGEDGLPISPPALEGKLQITQTIFDALTDADAATDGKQLRAKIFYNRNTTPGALAVGNAEDMGMLADRFAYLEVTTPKYISSAELSITYPATWPSGTPYVVNLIDATATKLGFAYPPNATYTTPDQFEWRSSDTRIAGITADGTILPKTAGTVTFTLAAKNNGEAAEATVTSQTITISADGSAAVVVPSFANRVYVNKNKDANILWSTNVMDRYKELAGAGGTVQDANFKLELYDGFWDEAQLAAQQPTQSWEAPTAAELINATSFKIPGSYMKDISSSNVPSYTVRIGTVNPENAQSTLSALSYIVVRSEAATVALDKSMGQFVVDSVGTLPIRWTLDHFDPVNRGEFEFQITKNGVLIPDSRIVFDQTTGQFSDGNVTATGGSYSLNIAPVTGSRQIKDVYAITLAVKNSTDATWSYDSLYLQVYKNDAVQIQIDGQPATSYKMSNVDRIKQMTSDQIIALKRNILLNNELGVNNKDYDDLGEITDQIAWKSSNNDAGTIYHRSDGYVEDIEKFNNSSYQPKQKFLLGGTNDGRTTITATHARTGMKAELDLTVETLKDKLYLFQLYPKTETTLTYTNGAGAEKSVKSDANGQLALYDESGIASDAYVTSVFDGSTYTGVFSQDRLLSQEGNPAQLELYPINILQLRQLSKVELFFKKPDGKPYTGKVTYRGGVYKNGNYAEATEIGGSGITETLAADGKLEIIFDTTDFYSVAAGEKNAADLSAKDKLEFIVETRFEGDRYNPSLVALNGDASPIDRILIGDKIVNMIGNDRQQPTPVIVNQFVASSDKGVKTDIRDYRGKYGPNNAYPSIQLTTELLWWGEEADQEAYAVLENSTGLAPQGQSYQTLKYPFSDLWLTRHVQVLNKDTIWLDKAQSGSVHFKLYDKPDSFRKSFTSTATLVNMIGASEVSAAELRSGLQKLKSDMNGTNGSTKGPSNNDKVVLETLSLLGNLKMDVGPLAMRVYPTDDPMVFKMIMSASLDKMASTQGSSDVQFMKSNNNFAPGAGDLYKIAMGQYVADQKNQLAKNIAGHSGKNIPFSAGGYYIGEIKYNVKTDAWEAVVHGGGFNAGGGFEYSWSWNVQAGFIPVTFSLKIGGGLEVGFRASVLFDEVPGNPWSNPQLESVNDYLTSLRVLAYIEAFGGIGFDYSIIAAKIGVFGKITLENTSTWLNRNYLQNSSDRVLYGNKLTLESIVGIRVVIKFLFISIQHDFASLRYSHTWLSKNWDNIQDYWKEHATMPLMASNAEVAILAYMRSIGEDPMQVFNSQTVEDRSYLDEYDRSWRQAPSSAGRSLLAGAPGGPQVLESNAYPYSNPQVAADGSLFVYLSDNNSANVEDTAAAWAVRNGQGGYDPRGEIVTDAALEGYGDTGLQLDGEGNLVAAVWVRQKDKIGKEAGEELTGADMLLMNNSAEIMVAVYDGTNWITKRLTDNQNPDIAPIVSVGGGKVVVAYRSVYSSNIDNPLDFSESDSIMYTVYDTASGVWSDVETLYNGTNGTVMGMSAETLTDGTTAVVYTVNKGNTESIPADQYVAGTDNEIVYAVIDTSADPAAATTGWRTKGVVKNLQVTYDRNANENPQLTSVIFPDGTERFVMAWYTTSGEDESAAEDIRMLAFNRDGEVYSEFVDSLSAVKAYNNVRIHPNFVFAKMPQADRKLEHLSLIWKEAQVETVSGETISRDALKAVKLGFSGGELYLSGVMELGAMPDDTAIDTIAAYVANSAGTEIRALLLGTTYTTDTEVVGAITPKQEGQAGGDAIPVTVSKTVSAMYTASATYHNQFNADQVVYNPGEIVAGYDLPIQFNVVNQGLSAIQSVDITINGAQTNYANLSLVPNSAQGLIAYYTVPSPIADAAYQIEVVFADGERQSTAGTLRLDVPDTGISKIKVMKEEAGKRVLSIPVYNKNGTTSSGKGRVVKLALYEGNPFTDDTRIGNVIAISDADALSLIDQGAYVETVEFDVRAYLIRHGLTEIPDNGITIYLHSWAEDAQGQPLKEFDDSDNEAKVTLDNLALKYNENQVLLTMEQTNTASRTSVDLTMQNMKMAPITSGNVLLNLLDAEGQVLETKYVATDAAGLLSFSAEEKKTTTVQFSQAGHSVQGVFFRESADVLDATLSTVKLSGVPLDFDPGQTAYALQASDLKRTQLVAAASNSEATVSLLDSSGKPIRSGKGFVSVDQTLQLSASGAVNEFKISVQPASASGTATTYRFSVTNTQSSRPQLELKVKGTAGSDGKYAGNVEVALSPYVVDGFKIDKAMYKVNDESWSPIAYDGNTEQKLTTLSKEGSYKVAAKVVLASGLEYEVDAAGFAIGGSTTPNPDPGTGPGSGSGNEGGNGSNGGKNPGTSPETPSEPKPDPDATSIFNKGLIQWEQMLQAIKERLASADPNQTAFADTATHWARQTIDKLANLKVLVGYSDGSFKPSKSITRAEFASVIARLFVFTPAPSDSTVIFADLNGHWAEANIADLAKHGIVTGYGDGSFRPDATITREEMIVMMMRPVNEAALPQTGRASFTDMTDAGKFARQSIDAAAQAGLVQGYDGKLLPKGKATRAETVTMLWKLLTLDPELKTILEQ</sequence>
<feature type="domain" description="SLH" evidence="3">
    <location>
        <begin position="3113"/>
        <end position="3174"/>
    </location>
</feature>
<evidence type="ECO:0000259" key="3">
    <source>
        <dbReference type="PROSITE" id="PS51272"/>
    </source>
</evidence>
<dbReference type="PANTHER" id="PTHR43308">
    <property type="entry name" value="OUTER MEMBRANE PROTEIN ALPHA-RELATED"/>
    <property type="match status" value="1"/>
</dbReference>
<proteinExistence type="predicted"/>
<dbReference type="PROSITE" id="PS51272">
    <property type="entry name" value="SLH"/>
    <property type="match status" value="3"/>
</dbReference>
<feature type="domain" description="SLH" evidence="3">
    <location>
        <begin position="2988"/>
        <end position="3047"/>
    </location>
</feature>
<keyword evidence="5" id="KW-1185">Reference proteome</keyword>
<dbReference type="Gene3D" id="2.60.40.1080">
    <property type="match status" value="1"/>
</dbReference>
<feature type="signal peptide" evidence="2">
    <location>
        <begin position="1"/>
        <end position="27"/>
    </location>
</feature>
<organism evidence="4 5">
    <name type="scientific">Cohnella phaseoli</name>
    <dbReference type="NCBI Taxonomy" id="456490"/>
    <lineage>
        <taxon>Bacteria</taxon>
        <taxon>Bacillati</taxon>
        <taxon>Bacillota</taxon>
        <taxon>Bacilli</taxon>
        <taxon>Bacillales</taxon>
        <taxon>Paenibacillaceae</taxon>
        <taxon>Cohnella</taxon>
    </lineage>
</organism>
<dbReference type="InterPro" id="IPR001119">
    <property type="entry name" value="SLH_dom"/>
</dbReference>
<feature type="compositionally biased region" description="Gly residues" evidence="1">
    <location>
        <begin position="2925"/>
        <end position="2944"/>
    </location>
</feature>
<dbReference type="Proteomes" id="UP000256977">
    <property type="component" value="Unassembled WGS sequence"/>
</dbReference>
<feature type="domain" description="SLH" evidence="3">
    <location>
        <begin position="3049"/>
        <end position="3112"/>
    </location>
</feature>
<accession>A0A3D9IUF6</accession>
<evidence type="ECO:0000256" key="1">
    <source>
        <dbReference type="SAM" id="MobiDB-lite"/>
    </source>
</evidence>
<name>A0A3D9IUF6_9BACL</name>
<evidence type="ECO:0000313" key="5">
    <source>
        <dbReference type="Proteomes" id="UP000256977"/>
    </source>
</evidence>
<protein>
    <submittedName>
        <fullName evidence="4">S-layer family protein</fullName>
    </submittedName>
</protein>
<dbReference type="PANTHER" id="PTHR43308:SF5">
    <property type="entry name" value="S-LAYER PROTEIN _ PEPTIDOGLYCAN ENDO-BETA-N-ACETYLGLUCOSAMINIDASE"/>
    <property type="match status" value="1"/>
</dbReference>
<feature type="region of interest" description="Disordered" evidence="1">
    <location>
        <begin position="2915"/>
        <end position="2963"/>
    </location>
</feature>
<dbReference type="EMBL" id="QRDZ01000020">
    <property type="protein sequence ID" value="RED65325.1"/>
    <property type="molecule type" value="Genomic_DNA"/>
</dbReference>
<dbReference type="InterPro" id="IPR051465">
    <property type="entry name" value="Cell_Envelope_Struct_Comp"/>
</dbReference>
<feature type="chain" id="PRO_5039537706" evidence="2">
    <location>
        <begin position="28"/>
        <end position="3176"/>
    </location>
</feature>
<dbReference type="SUPFAM" id="SSF49373">
    <property type="entry name" value="Invasin/intimin cell-adhesion fragments"/>
    <property type="match status" value="1"/>
</dbReference>